<gene>
    <name evidence="2" type="ORF">BJY18_004844</name>
</gene>
<protein>
    <submittedName>
        <fullName evidence="2">Uncharacterized protein</fullName>
    </submittedName>
</protein>
<dbReference type="EMBL" id="JACHMG010000001">
    <property type="protein sequence ID" value="MBB4687359.1"/>
    <property type="molecule type" value="Genomic_DNA"/>
</dbReference>
<reference evidence="2 3" key="1">
    <citation type="submission" date="2020-08" db="EMBL/GenBank/DDBJ databases">
        <title>Sequencing the genomes of 1000 actinobacteria strains.</title>
        <authorList>
            <person name="Klenk H.-P."/>
        </authorList>
    </citation>
    <scope>NUCLEOTIDE SEQUENCE [LARGE SCALE GENOMIC DNA]</scope>
    <source>
        <strain evidence="2 3">DSM 45859</strain>
    </source>
</reference>
<keyword evidence="3" id="KW-1185">Reference proteome</keyword>
<name>A0A840J0U0_9PSEU</name>
<accession>A0A840J0U0</accession>
<evidence type="ECO:0000313" key="2">
    <source>
        <dbReference type="EMBL" id="MBB4687359.1"/>
    </source>
</evidence>
<dbReference type="Proteomes" id="UP000581769">
    <property type="component" value="Unassembled WGS sequence"/>
</dbReference>
<dbReference type="RefSeq" id="WP_184782082.1">
    <property type="nucleotide sequence ID" value="NZ_JACHMG010000001.1"/>
</dbReference>
<proteinExistence type="predicted"/>
<sequence length="627" mass="68644">MKTPTWWSQPFPPTGTIASEGIRNQLGRPPVDPLTVFVRETAQNSWDARIGDRPTEYRLELTTVAPTYRPNWERLLSPPHGREPHLGIGKLVRTPNVRLLSVVDRGTRGLGGPTRADELAVGRRDWVSFVLNVGEKRDTFEGGGTYGYGKAVLYRLSRVGTILVYTRTEVPDVGLESRLIGIAMRESFDGRETPTDEPRPFTGRHWWGDVRKDYVEPLRGSDADVVARSLGLQPFADDESGTTLTVLDPDLGDFEDVEAAAHHLANTITWQLWPIMLPERREKRLIAEVRAGGTTLPVPDPTDTYPLDMFVAAYRRQRDGEGMVLECLNPKRVLGRFAVEHDFVVPMAPGSASLAAECAGVPGDPHHVCLMRSPELVVRYLEQTETGSVNRAYAGVFRADDDLDDVFAASEPPTHDHWVHEQLSLRDKTFVRVAFRRIREQLAGYKAAVVATVRAEGRTALGAASNFLGGIVAAAFAQPDDVVAQGGLSGNSGPARPVGAANSRSDGRTHPLPVPRDKIRVTVLTEPTVDEHEGRIFLVQRFSITGPGPVRLQARLSVGLGDRAKEDEAPVGAARPQVVRWVTPEGQSGSETCVVASPSEVELVVLPVPDTITDIAVVGTRAEWRVV</sequence>
<feature type="region of interest" description="Disordered" evidence="1">
    <location>
        <begin position="487"/>
        <end position="514"/>
    </location>
</feature>
<organism evidence="2 3">
    <name type="scientific">Amycolatopsis jiangsuensis</name>
    <dbReference type="NCBI Taxonomy" id="1181879"/>
    <lineage>
        <taxon>Bacteria</taxon>
        <taxon>Bacillati</taxon>
        <taxon>Actinomycetota</taxon>
        <taxon>Actinomycetes</taxon>
        <taxon>Pseudonocardiales</taxon>
        <taxon>Pseudonocardiaceae</taxon>
        <taxon>Amycolatopsis</taxon>
    </lineage>
</organism>
<dbReference type="AlphaFoldDB" id="A0A840J0U0"/>
<evidence type="ECO:0000256" key="1">
    <source>
        <dbReference type="SAM" id="MobiDB-lite"/>
    </source>
</evidence>
<evidence type="ECO:0000313" key="3">
    <source>
        <dbReference type="Proteomes" id="UP000581769"/>
    </source>
</evidence>
<feature type="compositionally biased region" description="Basic and acidic residues" evidence="1">
    <location>
        <begin position="505"/>
        <end position="514"/>
    </location>
</feature>
<comment type="caution">
    <text evidence="2">The sequence shown here is derived from an EMBL/GenBank/DDBJ whole genome shotgun (WGS) entry which is preliminary data.</text>
</comment>